<dbReference type="AlphaFoldDB" id="A0A5C5FJW8"/>
<evidence type="ECO:0000256" key="1">
    <source>
        <dbReference type="SAM" id="SignalP"/>
    </source>
</evidence>
<dbReference type="PANTHER" id="PTHR35192">
    <property type="entry name" value="PROTEIN, PUTATIVE-RELATED"/>
    <property type="match status" value="1"/>
</dbReference>
<dbReference type="Pfam" id="PF21671">
    <property type="entry name" value="CPL1-like"/>
    <property type="match status" value="1"/>
</dbReference>
<dbReference type="EMBL" id="SOZI01000237">
    <property type="protein sequence ID" value="TNY17153.1"/>
    <property type="molecule type" value="Genomic_DNA"/>
</dbReference>
<reference evidence="3 4" key="1">
    <citation type="submission" date="2019-03" db="EMBL/GenBank/DDBJ databases">
        <title>Rhodosporidium diobovatum UCD-FST 08-225 genome sequencing, assembly, and annotation.</title>
        <authorList>
            <person name="Fakankun I.U."/>
            <person name="Fristensky B."/>
            <person name="Levin D.B."/>
        </authorList>
    </citation>
    <scope>NUCLEOTIDE SEQUENCE [LARGE SCALE GENOMIC DNA]</scope>
    <source>
        <strain evidence="3 4">UCD-FST 08-225</strain>
    </source>
</reference>
<dbReference type="InterPro" id="IPR038955">
    <property type="entry name" value="PriA/CPL1_fungi"/>
</dbReference>
<comment type="caution">
    <text evidence="3">The sequence shown here is derived from an EMBL/GenBank/DDBJ whole genome shotgun (WGS) entry which is preliminary data.</text>
</comment>
<gene>
    <name evidence="3" type="ORF">DMC30DRAFT_432161</name>
</gene>
<organism evidence="3 4">
    <name type="scientific">Rhodotorula diobovata</name>
    <dbReference type="NCBI Taxonomy" id="5288"/>
    <lineage>
        <taxon>Eukaryota</taxon>
        <taxon>Fungi</taxon>
        <taxon>Dikarya</taxon>
        <taxon>Basidiomycota</taxon>
        <taxon>Pucciniomycotina</taxon>
        <taxon>Microbotryomycetes</taxon>
        <taxon>Sporidiobolales</taxon>
        <taxon>Sporidiobolaceae</taxon>
        <taxon>Rhodotorula</taxon>
    </lineage>
</organism>
<dbReference type="Proteomes" id="UP000311382">
    <property type="component" value="Unassembled WGS sequence"/>
</dbReference>
<feature type="domain" description="Protein CPL1-like" evidence="2">
    <location>
        <begin position="221"/>
        <end position="280"/>
    </location>
</feature>
<dbReference type="STRING" id="5288.A0A5C5FJW8"/>
<name>A0A5C5FJW8_9BASI</name>
<evidence type="ECO:0000259" key="2">
    <source>
        <dbReference type="Pfam" id="PF21671"/>
    </source>
</evidence>
<feature type="chain" id="PRO_5022899047" description="Protein CPL1-like domain-containing protein" evidence="1">
    <location>
        <begin position="20"/>
        <end position="309"/>
    </location>
</feature>
<proteinExistence type="predicted"/>
<dbReference type="PANTHER" id="PTHR35192:SF2">
    <property type="entry name" value="APPLE DOMAIN-CONTAINING PROTEIN"/>
    <property type="match status" value="1"/>
</dbReference>
<accession>A0A5C5FJW8</accession>
<keyword evidence="1" id="KW-0732">Signal</keyword>
<sequence length="309" mass="32285">MRVFTTLLATLASLAVVSATTDAADTLPAHVDLAAVASPGEDIPSADSNSFVVGQRSLEKRTLCAKDSDCNLVAHVLPLLYPNGAQCVKWLCVPKCGDLWDWDIFSHKCRDVSSDNENCGKCGQKCELDGASETTCRQGRCIATCCKPGYSLGDGVCHLNPSQQAYPHHKRSKVEPRKKLCPEANESACPILGSSTYGEAVKHLAHAGNQLSGVMLGAGGYECIDTTQALDSCGGCASTGEGVDCTKIRGARSVGCENSACRVFSCQAGFKPSPRGDKCVRARASAGIAKNATAHAAHKGLAAVRGAHS</sequence>
<protein>
    <recommendedName>
        <fullName evidence="2">Protein CPL1-like domain-containing protein</fullName>
    </recommendedName>
</protein>
<keyword evidence="4" id="KW-1185">Reference proteome</keyword>
<dbReference type="InterPro" id="IPR048661">
    <property type="entry name" value="CPL1-like"/>
</dbReference>
<evidence type="ECO:0000313" key="4">
    <source>
        <dbReference type="Proteomes" id="UP000311382"/>
    </source>
</evidence>
<feature type="signal peptide" evidence="1">
    <location>
        <begin position="1"/>
        <end position="19"/>
    </location>
</feature>
<evidence type="ECO:0000313" key="3">
    <source>
        <dbReference type="EMBL" id="TNY17153.1"/>
    </source>
</evidence>
<dbReference type="OrthoDB" id="439917at2759"/>